<dbReference type="PANTHER" id="PTHR10972">
    <property type="entry name" value="OXYSTEROL-BINDING PROTEIN-RELATED"/>
    <property type="match status" value="1"/>
</dbReference>
<evidence type="ECO:0000256" key="6">
    <source>
        <dbReference type="SAM" id="MobiDB-lite"/>
    </source>
</evidence>
<keyword evidence="1 5" id="KW-0813">Transport</keyword>
<evidence type="ECO:0000313" key="8">
    <source>
        <dbReference type="EMBL" id="WAR03629.1"/>
    </source>
</evidence>
<name>A0ABY7E347_MYAAR</name>
<dbReference type="InterPro" id="IPR037239">
    <property type="entry name" value="OSBP_sf"/>
</dbReference>
<gene>
    <name evidence="8" type="ORF">MAR_010187</name>
</gene>
<dbReference type="Pfam" id="PF01237">
    <property type="entry name" value="Oxysterol_BP"/>
    <property type="match status" value="1"/>
</dbReference>
<keyword evidence="2 5" id="KW-0445">Lipid transport</keyword>
<sequence>MAASTKKSDFEPLASLSESERKQVLAVMQRAKEFDMKEETKLKNWQPLEGQLTKFTNKEEHKKHRPRGSIHLASAVISPSEEDSQTFSVSAANAEVYKLRATSTRERQQWVDRLRQTAEHHSNLANQQQSLPAELQRGVRSQSVSSGGLVTPTSQKPRLSTSENIAPPRLAPPSHRAPVAHPHLIDPFLEVKEYMMEAEDYSHGLTEKINDMLLLKATSAATLQCLGQCLTMLQQRQEAYGITAGGQSSVMVVVDHDEEEEDVAEYKDTDLEGVEEHKSIILHLLSQLKLGMDLTKVVLPTFILERRSLLELFADCMAHPDDNLPVFARGADDGRAGVGSIAKKPYNPIIGETFHCSWRIPPEQIGETSGDGGEPYLLSYTAEQVSHHPPVSAFYFECPKKRVCVNASIWTKSKFMGMSIGVVMVGKVVLKLLDFDEEYVFSLPSAYARSILTTPWVEMGDRINMTCPQTNFSAGIIFHTKPFYGGRLHRVSAEVKNGNTGNITCKVQGEWNSSFEFTYTNGNTKTVNVEDNKVWRKRVRPVQKQGDFESRKLWQHVTSALKVGDINTATEHKKFLEERQREGERHRKDTNTAFPTKFFKKVGDAWLYKDML</sequence>
<dbReference type="SUPFAM" id="SSF50729">
    <property type="entry name" value="PH domain-like"/>
    <property type="match status" value="1"/>
</dbReference>
<evidence type="ECO:0000256" key="1">
    <source>
        <dbReference type="ARBA" id="ARBA00022448"/>
    </source>
</evidence>
<feature type="domain" description="PH" evidence="7">
    <location>
        <begin position="1"/>
        <end position="119"/>
    </location>
</feature>
<protein>
    <recommendedName>
        <fullName evidence="5">Oxysterol-binding protein</fullName>
    </recommendedName>
</protein>
<dbReference type="InterPro" id="IPR011993">
    <property type="entry name" value="PH-like_dom_sf"/>
</dbReference>
<keyword evidence="3" id="KW-0446">Lipid-binding</keyword>
<evidence type="ECO:0000256" key="3">
    <source>
        <dbReference type="ARBA" id="ARBA00023121"/>
    </source>
</evidence>
<dbReference type="EMBL" id="CP111015">
    <property type="protein sequence ID" value="WAR03629.1"/>
    <property type="molecule type" value="Genomic_DNA"/>
</dbReference>
<accession>A0ABY7E347</accession>
<keyword evidence="9" id="KW-1185">Reference proteome</keyword>
<evidence type="ECO:0000256" key="4">
    <source>
        <dbReference type="RuleBase" id="RU003844"/>
    </source>
</evidence>
<dbReference type="Gene3D" id="6.10.140.1150">
    <property type="match status" value="1"/>
</dbReference>
<evidence type="ECO:0000256" key="5">
    <source>
        <dbReference type="RuleBase" id="RU003845"/>
    </source>
</evidence>
<dbReference type="PROSITE" id="PS50003">
    <property type="entry name" value="PH_DOMAIN"/>
    <property type="match status" value="1"/>
</dbReference>
<feature type="compositionally biased region" description="Low complexity" evidence="6">
    <location>
        <begin position="135"/>
        <end position="150"/>
    </location>
</feature>
<evidence type="ECO:0000256" key="2">
    <source>
        <dbReference type="ARBA" id="ARBA00023055"/>
    </source>
</evidence>
<feature type="region of interest" description="Disordered" evidence="6">
    <location>
        <begin position="120"/>
        <end position="179"/>
    </location>
</feature>
<proteinExistence type="inferred from homology"/>
<dbReference type="Pfam" id="PF00169">
    <property type="entry name" value="PH"/>
    <property type="match status" value="1"/>
</dbReference>
<feature type="compositionally biased region" description="Polar residues" evidence="6">
    <location>
        <begin position="151"/>
        <end position="164"/>
    </location>
</feature>
<dbReference type="PROSITE" id="PS01013">
    <property type="entry name" value="OSBP"/>
    <property type="match status" value="1"/>
</dbReference>
<comment type="similarity">
    <text evidence="4">Belongs to the OSBP family.</text>
</comment>
<dbReference type="InterPro" id="IPR018494">
    <property type="entry name" value="Oxysterol-bd_CS"/>
</dbReference>
<dbReference type="InterPro" id="IPR000648">
    <property type="entry name" value="Oxysterol-bd"/>
</dbReference>
<dbReference type="Gene3D" id="2.30.29.30">
    <property type="entry name" value="Pleckstrin-homology domain (PH domain)/Phosphotyrosine-binding domain (PTB)"/>
    <property type="match status" value="1"/>
</dbReference>
<evidence type="ECO:0000313" key="9">
    <source>
        <dbReference type="Proteomes" id="UP001164746"/>
    </source>
</evidence>
<dbReference type="Proteomes" id="UP001164746">
    <property type="component" value="Chromosome 4"/>
</dbReference>
<reference evidence="8" key="1">
    <citation type="submission" date="2022-11" db="EMBL/GenBank/DDBJ databases">
        <title>Centuries of genome instability and evolution in soft-shell clam transmissible cancer (bioRxiv).</title>
        <authorList>
            <person name="Hart S.F.M."/>
            <person name="Yonemitsu M.A."/>
            <person name="Giersch R.M."/>
            <person name="Beal B.F."/>
            <person name="Arriagada G."/>
            <person name="Davis B.W."/>
            <person name="Ostrander E.A."/>
            <person name="Goff S.P."/>
            <person name="Metzger M.J."/>
        </authorList>
    </citation>
    <scope>NUCLEOTIDE SEQUENCE</scope>
    <source>
        <strain evidence="8">MELC-2E11</strain>
        <tissue evidence="8">Siphon/mantle</tissue>
    </source>
</reference>
<dbReference type="Gene3D" id="2.40.160.120">
    <property type="match status" value="1"/>
</dbReference>
<dbReference type="SUPFAM" id="SSF144000">
    <property type="entry name" value="Oxysterol-binding protein-like"/>
    <property type="match status" value="1"/>
</dbReference>
<dbReference type="PANTHER" id="PTHR10972:SF141">
    <property type="entry name" value="OXYSTEROL-BINDING PROTEIN"/>
    <property type="match status" value="1"/>
</dbReference>
<evidence type="ECO:0000259" key="7">
    <source>
        <dbReference type="PROSITE" id="PS50003"/>
    </source>
</evidence>
<organism evidence="8 9">
    <name type="scientific">Mya arenaria</name>
    <name type="common">Soft-shell clam</name>
    <dbReference type="NCBI Taxonomy" id="6604"/>
    <lineage>
        <taxon>Eukaryota</taxon>
        <taxon>Metazoa</taxon>
        <taxon>Spiralia</taxon>
        <taxon>Lophotrochozoa</taxon>
        <taxon>Mollusca</taxon>
        <taxon>Bivalvia</taxon>
        <taxon>Autobranchia</taxon>
        <taxon>Heteroconchia</taxon>
        <taxon>Euheterodonta</taxon>
        <taxon>Imparidentia</taxon>
        <taxon>Neoheterodontei</taxon>
        <taxon>Myida</taxon>
        <taxon>Myoidea</taxon>
        <taxon>Myidae</taxon>
        <taxon>Mya</taxon>
    </lineage>
</organism>
<dbReference type="InterPro" id="IPR001849">
    <property type="entry name" value="PH_domain"/>
</dbReference>